<dbReference type="Proteomes" id="UP000202181">
    <property type="component" value="Segment"/>
</dbReference>
<dbReference type="RefSeq" id="YP_009290691.1">
    <property type="nucleotide sequence ID" value="NC_031107.2"/>
</dbReference>
<reference evidence="1" key="1">
    <citation type="submission" date="2016-06" db="EMBL/GenBank/DDBJ databases">
        <authorList>
            <person name="Berg J.A."/>
            <person name="Hyde J.R."/>
            <person name="Breakwell D.P."/>
            <person name="Hope S."/>
            <person name="Grose J.H."/>
        </authorList>
    </citation>
    <scope>NUCLEOTIDE SEQUENCE [LARGE SCALE GENOMIC DNA]</scope>
</reference>
<proteinExistence type="predicted"/>
<sequence length="186" mass="21790">MNFVNLLNVKDIRSQSTPLNSEVSILVMIDGEEITVPRPVMLGLANFVHVAYGAASAKSLLDYDSYRFEILERVEYDQFITLQPFYKYLTDAGLSRMSKVYIRDYSQIEHFYRRKQERVPVEIDGFQTRLIMKPHNFELMECGLDIEQRQLRPDLMRGYNHSLTEVRGLATRPGDENWWSKQHAAH</sequence>
<organism evidence="1 2">
    <name type="scientific">Erwinia phage vB_EamM_Asesino</name>
    <dbReference type="NCBI Taxonomy" id="1883370"/>
    <lineage>
        <taxon>Viruses</taxon>
        <taxon>Duplodnaviria</taxon>
        <taxon>Heunggongvirae</taxon>
        <taxon>Uroviricota</taxon>
        <taxon>Caudoviricetes</taxon>
        <taxon>Chimalliviridae</taxon>
        <taxon>Erskinevirus</taxon>
        <taxon>Erskinevirus asesino</taxon>
    </lineage>
</organism>
<evidence type="ECO:0000313" key="2">
    <source>
        <dbReference type="Proteomes" id="UP000202181"/>
    </source>
</evidence>
<dbReference type="EMBL" id="KX397364">
    <property type="protein sequence ID" value="ANZ48086.1"/>
    <property type="molecule type" value="Genomic_DNA"/>
</dbReference>
<dbReference type="KEGG" id="vg:29057023"/>
<name>A0A1B2IA23_9CAUD</name>
<protein>
    <submittedName>
        <fullName evidence="1">Uncharacterized protein</fullName>
    </submittedName>
</protein>
<accession>A0A1B2IA23</accession>
<dbReference type="GeneID" id="29057023"/>
<keyword evidence="2" id="KW-1185">Reference proteome</keyword>
<dbReference type="OrthoDB" id="26926at10239"/>
<gene>
    <name evidence="1" type="ORF">ASESINO_73</name>
</gene>
<evidence type="ECO:0000313" key="1">
    <source>
        <dbReference type="EMBL" id="ANZ48086.1"/>
    </source>
</evidence>